<evidence type="ECO:0008006" key="2">
    <source>
        <dbReference type="Google" id="ProtNLM"/>
    </source>
</evidence>
<organism evidence="1">
    <name type="scientific">uncultured Caudovirales phage</name>
    <dbReference type="NCBI Taxonomy" id="2100421"/>
    <lineage>
        <taxon>Viruses</taxon>
        <taxon>Duplodnaviria</taxon>
        <taxon>Heunggongvirae</taxon>
        <taxon>Uroviricota</taxon>
        <taxon>Caudoviricetes</taxon>
        <taxon>Peduoviridae</taxon>
        <taxon>Maltschvirus</taxon>
        <taxon>Maltschvirus maltsch</taxon>
    </lineage>
</organism>
<dbReference type="Pfam" id="PF25209">
    <property type="entry name" value="Phage_capsid_4"/>
    <property type="match status" value="1"/>
</dbReference>
<gene>
    <name evidence="1" type="ORF">UFOVP724_9</name>
</gene>
<reference evidence="1" key="1">
    <citation type="submission" date="2020-04" db="EMBL/GenBank/DDBJ databases">
        <authorList>
            <person name="Chiriac C."/>
            <person name="Salcher M."/>
            <person name="Ghai R."/>
            <person name="Kavagutti S V."/>
        </authorList>
    </citation>
    <scope>NUCLEOTIDE SEQUENCE</scope>
</reference>
<name>A0A6J5NRY4_9CAUD</name>
<dbReference type="EMBL" id="LR796696">
    <property type="protein sequence ID" value="CAB4159848.1"/>
    <property type="molecule type" value="Genomic_DNA"/>
</dbReference>
<protein>
    <recommendedName>
        <fullName evidence="2">Major capsid protein</fullName>
    </recommendedName>
</protein>
<proteinExistence type="predicted"/>
<sequence>MNKFKLVSGRSIDLPTNDKAAARFLADVIVNRGQLPDSDDKISWQEFAETISPKNKDMVRTSEITPLLQSSMEILIREPVEPNAIITPQFTRIQAQGLNTQILAGAMGAVYAGDVQELGTYPEVNFQMGGAVSTAYIGKSGIAASFTDEALRYSTFDIMAKNLQLMGNALVRHKEQKAVAFLKQLGTALYDNVNPSHSIYGVTTGRSLGAAGRLSANGSLSMDNLMRAMAHMAEEGFSATTLLMHPLFYYSFIQDPVLRQMMLYHGGGSWFNAYTGAPGVLTPYSNGSMGAMGPSNGTRIVNGRGIGTSGQGSVTEQITSVAGRSQLATSAPNLPSYFPFNLQILVSPLCPYDPESETGDIFLLSGGNIGYHLVDEDPTTVEWRDENTETVKIKIRERYGFAVAHEGQGVGVLKNVKRAEQHWDGTYKANVEVDPISEADVKGNM</sequence>
<evidence type="ECO:0000313" key="1">
    <source>
        <dbReference type="EMBL" id="CAB4159848.1"/>
    </source>
</evidence>
<accession>A0A6J5NRY4</accession>